<accession>K6ZJL8</accession>
<dbReference type="Proteomes" id="UP000006251">
    <property type="component" value="Unassembled WGS sequence"/>
</dbReference>
<proteinExistence type="predicted"/>
<dbReference type="AlphaFoldDB" id="K6ZJL8"/>
<organism evidence="1 2">
    <name type="scientific">Brumicola pallidula DSM 14239 = ACAM 615</name>
    <dbReference type="NCBI Taxonomy" id="1121922"/>
    <lineage>
        <taxon>Bacteria</taxon>
        <taxon>Pseudomonadati</taxon>
        <taxon>Pseudomonadota</taxon>
        <taxon>Gammaproteobacteria</taxon>
        <taxon>Alteromonadales</taxon>
        <taxon>Alteromonadaceae</taxon>
        <taxon>Brumicola</taxon>
    </lineage>
</organism>
<evidence type="ECO:0000313" key="2">
    <source>
        <dbReference type="Proteomes" id="UP000006251"/>
    </source>
</evidence>
<comment type="caution">
    <text evidence="1">The sequence shown here is derived from an EMBL/GenBank/DDBJ whole genome shotgun (WGS) entry which is preliminary data.</text>
</comment>
<evidence type="ECO:0000313" key="1">
    <source>
        <dbReference type="EMBL" id="GAC29078.1"/>
    </source>
</evidence>
<name>K6ZJL8_9ALTE</name>
<keyword evidence="2" id="KW-1185">Reference proteome</keyword>
<sequence length="46" mass="5387">MLSQRKILLYGNNTGISYKRFDCINISIDQLAECNYFLLFVIIADR</sequence>
<reference evidence="2" key="1">
    <citation type="journal article" date="2014" name="Environ. Microbiol.">
        <title>Comparative genomics of the marine bacterial genus Glaciecola reveals the high degree of genomic diversity and genomic characteristic for cold adaptation.</title>
        <authorList>
            <person name="Qin Q.L."/>
            <person name="Xie B.B."/>
            <person name="Yu Y."/>
            <person name="Shu Y.L."/>
            <person name="Rong J.C."/>
            <person name="Zhang Y.J."/>
            <person name="Zhao D.L."/>
            <person name="Chen X.L."/>
            <person name="Zhang X.Y."/>
            <person name="Chen B."/>
            <person name="Zhou B.C."/>
            <person name="Zhang Y.Z."/>
        </authorList>
    </citation>
    <scope>NUCLEOTIDE SEQUENCE [LARGE SCALE GENOMIC DNA]</scope>
    <source>
        <strain evidence="2">ACAM 615</strain>
    </source>
</reference>
<dbReference type="EMBL" id="BAEQ01000041">
    <property type="protein sequence ID" value="GAC29078.1"/>
    <property type="molecule type" value="Genomic_DNA"/>
</dbReference>
<gene>
    <name evidence="1" type="ORF">GPAL_2217</name>
</gene>
<protein>
    <submittedName>
        <fullName evidence="1">Uncharacterized protein</fullName>
    </submittedName>
</protein>